<name>A0A6G1CYG0_9ORYZ</name>
<dbReference type="AlphaFoldDB" id="A0A6G1CYG0"/>
<reference evidence="1 2" key="1">
    <citation type="submission" date="2019-11" db="EMBL/GenBank/DDBJ databases">
        <title>Whole genome sequence of Oryza granulata.</title>
        <authorList>
            <person name="Li W."/>
        </authorList>
    </citation>
    <scope>NUCLEOTIDE SEQUENCE [LARGE SCALE GENOMIC DNA]</scope>
    <source>
        <strain evidence="2">cv. Menghai</strain>
        <tissue evidence="1">Leaf</tissue>
    </source>
</reference>
<comment type="caution">
    <text evidence="1">The sequence shown here is derived from an EMBL/GenBank/DDBJ whole genome shotgun (WGS) entry which is preliminary data.</text>
</comment>
<dbReference type="EMBL" id="SPHZ02000007">
    <property type="protein sequence ID" value="KAF0905170.1"/>
    <property type="molecule type" value="Genomic_DNA"/>
</dbReference>
<gene>
    <name evidence="1" type="ORF">E2562_000966</name>
</gene>
<proteinExistence type="predicted"/>
<dbReference type="Proteomes" id="UP000479710">
    <property type="component" value="Unassembled WGS sequence"/>
</dbReference>
<accession>A0A6G1CYG0</accession>
<evidence type="ECO:0000313" key="2">
    <source>
        <dbReference type="Proteomes" id="UP000479710"/>
    </source>
</evidence>
<sequence>MSLLRLRQDVWGLLQLNAVVPGLKQLEELEELRWVDWYNPGLVNFNEMPLLRTICAPTH</sequence>
<keyword evidence="2" id="KW-1185">Reference proteome</keyword>
<evidence type="ECO:0000313" key="1">
    <source>
        <dbReference type="EMBL" id="KAF0905170.1"/>
    </source>
</evidence>
<protein>
    <submittedName>
        <fullName evidence="1">Uncharacterized protein</fullName>
    </submittedName>
</protein>
<organism evidence="1 2">
    <name type="scientific">Oryza meyeriana var. granulata</name>
    <dbReference type="NCBI Taxonomy" id="110450"/>
    <lineage>
        <taxon>Eukaryota</taxon>
        <taxon>Viridiplantae</taxon>
        <taxon>Streptophyta</taxon>
        <taxon>Embryophyta</taxon>
        <taxon>Tracheophyta</taxon>
        <taxon>Spermatophyta</taxon>
        <taxon>Magnoliopsida</taxon>
        <taxon>Liliopsida</taxon>
        <taxon>Poales</taxon>
        <taxon>Poaceae</taxon>
        <taxon>BOP clade</taxon>
        <taxon>Oryzoideae</taxon>
        <taxon>Oryzeae</taxon>
        <taxon>Oryzinae</taxon>
        <taxon>Oryza</taxon>
        <taxon>Oryza meyeriana</taxon>
    </lineage>
</organism>